<dbReference type="SUPFAM" id="SSF56752">
    <property type="entry name" value="D-aminoacid aminotransferase-like PLP-dependent enzymes"/>
    <property type="match status" value="1"/>
</dbReference>
<dbReference type="Gene3D" id="3.20.10.10">
    <property type="entry name" value="D-amino Acid Aminotransferase, subunit A, domain 2"/>
    <property type="match status" value="1"/>
</dbReference>
<dbReference type="InterPro" id="IPR043131">
    <property type="entry name" value="BCAT-like_N"/>
</dbReference>
<dbReference type="Pfam" id="PF01063">
    <property type="entry name" value="Aminotran_4"/>
    <property type="match status" value="1"/>
</dbReference>
<keyword evidence="7 16" id="KW-0032">Aminotransferase</keyword>
<evidence type="ECO:0000256" key="5">
    <source>
        <dbReference type="ARBA" id="ARBA00009320"/>
    </source>
</evidence>
<dbReference type="InterPro" id="IPR033939">
    <property type="entry name" value="BCAT_family"/>
</dbReference>
<evidence type="ECO:0000256" key="1">
    <source>
        <dbReference type="ARBA" id="ARBA00001933"/>
    </source>
</evidence>
<evidence type="ECO:0000313" key="16">
    <source>
        <dbReference type="EMBL" id="MBD3688917.1"/>
    </source>
</evidence>
<evidence type="ECO:0000256" key="4">
    <source>
        <dbReference type="ARBA" id="ARBA00005072"/>
    </source>
</evidence>
<evidence type="ECO:0000256" key="12">
    <source>
        <dbReference type="ARBA" id="ARBA00048212"/>
    </source>
</evidence>
<comment type="catalytic activity">
    <reaction evidence="13">
        <text>L-isoleucine + 2-oxoglutarate = (S)-3-methyl-2-oxopentanoate + L-glutamate</text>
        <dbReference type="Rhea" id="RHEA:24801"/>
        <dbReference type="ChEBI" id="CHEBI:16810"/>
        <dbReference type="ChEBI" id="CHEBI:29985"/>
        <dbReference type="ChEBI" id="CHEBI:35146"/>
        <dbReference type="ChEBI" id="CHEBI:58045"/>
        <dbReference type="EC" id="2.6.1.42"/>
    </reaction>
</comment>
<dbReference type="GO" id="GO:0009099">
    <property type="term" value="P:L-valine biosynthetic process"/>
    <property type="evidence" value="ECO:0007669"/>
    <property type="project" value="UniProtKB-UniPathway"/>
</dbReference>
<evidence type="ECO:0000256" key="8">
    <source>
        <dbReference type="ARBA" id="ARBA00022605"/>
    </source>
</evidence>
<dbReference type="EMBL" id="JACRUO010000001">
    <property type="protein sequence ID" value="MBD3688917.1"/>
    <property type="molecule type" value="Genomic_DNA"/>
</dbReference>
<dbReference type="PIRSF" id="PIRSF006468">
    <property type="entry name" value="BCAT1"/>
    <property type="match status" value="1"/>
</dbReference>
<evidence type="ECO:0000313" key="17">
    <source>
        <dbReference type="Proteomes" id="UP000627538"/>
    </source>
</evidence>
<dbReference type="AlphaFoldDB" id="A0A8I0GDL0"/>
<dbReference type="RefSeq" id="WP_191071009.1">
    <property type="nucleotide sequence ID" value="NZ_CP060506.1"/>
</dbReference>
<dbReference type="EC" id="2.6.1.42" evidence="6"/>
<dbReference type="CDD" id="cd01557">
    <property type="entry name" value="BCAT_beta_family"/>
    <property type="match status" value="1"/>
</dbReference>
<comment type="caution">
    <text evidence="16">The sequence shown here is derived from an EMBL/GenBank/DDBJ whole genome shotgun (WGS) entry which is preliminary data.</text>
</comment>
<comment type="pathway">
    <text evidence="4">Amino-acid biosynthesis; L-leucine biosynthesis; L-leucine from 3-methyl-2-oxobutanoate: step 4/4.</text>
</comment>
<dbReference type="UniPathway" id="UPA00047">
    <property type="reaction ID" value="UER00058"/>
</dbReference>
<dbReference type="UniPathway" id="UPA00049">
    <property type="reaction ID" value="UER00062"/>
</dbReference>
<dbReference type="GO" id="GO:0009098">
    <property type="term" value="P:L-leucine biosynthetic process"/>
    <property type="evidence" value="ECO:0007669"/>
    <property type="project" value="UniProtKB-UniPathway"/>
</dbReference>
<name>A0A8I0GDL0_9ACTO</name>
<gene>
    <name evidence="16" type="ORF">H8R10_01520</name>
</gene>
<keyword evidence="9 16" id="KW-0808">Transferase</keyword>
<evidence type="ECO:0000256" key="2">
    <source>
        <dbReference type="ARBA" id="ARBA00004824"/>
    </source>
</evidence>
<comment type="pathway">
    <text evidence="2">Amino-acid biosynthesis; L-isoleucine biosynthesis; L-isoleucine from 2-oxobutanoate: step 4/4.</text>
</comment>
<dbReference type="GO" id="GO:0004084">
    <property type="term" value="F:branched-chain-amino-acid transaminase activity"/>
    <property type="evidence" value="ECO:0007669"/>
    <property type="project" value="UniProtKB-EC"/>
</dbReference>
<reference evidence="16 17" key="1">
    <citation type="submission" date="2020-08" db="EMBL/GenBank/DDBJ databases">
        <title>Winkia gen. nov., sp. nov., isolated from faeces of the Anser albifrons in China.</title>
        <authorList>
            <person name="Liu Q."/>
        </authorList>
    </citation>
    <scope>NUCLEOTIDE SEQUENCE [LARGE SCALE GENOMIC DNA]</scope>
    <source>
        <strain evidence="16 17">C62</strain>
    </source>
</reference>
<dbReference type="Proteomes" id="UP000627538">
    <property type="component" value="Unassembled WGS sequence"/>
</dbReference>
<evidence type="ECO:0000256" key="15">
    <source>
        <dbReference type="PIRSR" id="PIRSR006468-1"/>
    </source>
</evidence>
<evidence type="ECO:0000256" key="7">
    <source>
        <dbReference type="ARBA" id="ARBA00022576"/>
    </source>
</evidence>
<sequence length="379" mass="41004">MASTFTSITLAETTPASADELAGRFPLTPNPHPADDDEYARIMRELRFGMDFTDHMVHAHWSAQTGWGQRETRAYGPLTLSPAATIFHYGQECFEGIKAYRHADGSIWTFRPGYNAARFAASARRLCLPELEPGDFEAALVDLVRADARWVPTGEGSSLYLRPFMIGTEPHLGVHPAAEVDFYCIASPSGPYFATGFDAVSIGLVRDYHRAGPGGTGAAKTGGNYAASLLPQQLAAEQGFSQVCFLDVTGTYLEELGGMNLFVVGADGSVRTPRVDTGTVLEGGTRHALIQLMKDEGIDVAECDIALTELVQGMASGEVRELFACGTAAVITPIGRLACEDFDVSVPTGELTRHLYDRLTGIQLGREDDPHGWMYKICD</sequence>
<keyword evidence="17" id="KW-1185">Reference proteome</keyword>
<keyword evidence="10" id="KW-0663">Pyridoxal phosphate</keyword>
<comment type="similarity">
    <text evidence="5">Belongs to the class-IV pyridoxal-phosphate-dependent aminotransferase family.</text>
</comment>
<organism evidence="16 17">
    <name type="scientific">Nanchangia anserum</name>
    <dbReference type="NCBI Taxonomy" id="2692125"/>
    <lineage>
        <taxon>Bacteria</taxon>
        <taxon>Bacillati</taxon>
        <taxon>Actinomycetota</taxon>
        <taxon>Actinomycetes</taxon>
        <taxon>Actinomycetales</taxon>
        <taxon>Actinomycetaceae</taxon>
        <taxon>Nanchangia</taxon>
    </lineage>
</organism>
<evidence type="ECO:0000256" key="3">
    <source>
        <dbReference type="ARBA" id="ARBA00004931"/>
    </source>
</evidence>
<protein>
    <recommendedName>
        <fullName evidence="6">branched-chain-amino-acid transaminase</fullName>
        <ecNumber evidence="6">2.6.1.42</ecNumber>
    </recommendedName>
</protein>
<comment type="pathway">
    <text evidence="3">Amino-acid biosynthesis; L-valine biosynthesis; L-valine from pyruvate: step 4/4.</text>
</comment>
<dbReference type="InterPro" id="IPR036038">
    <property type="entry name" value="Aminotransferase-like"/>
</dbReference>
<proteinExistence type="inferred from homology"/>
<dbReference type="PANTHER" id="PTHR11825">
    <property type="entry name" value="SUBGROUP IIII AMINOTRANSFERASE"/>
    <property type="match status" value="1"/>
</dbReference>
<evidence type="ECO:0000256" key="10">
    <source>
        <dbReference type="ARBA" id="ARBA00022898"/>
    </source>
</evidence>
<dbReference type="UniPathway" id="UPA00048">
    <property type="reaction ID" value="UER00073"/>
</dbReference>
<evidence type="ECO:0000256" key="6">
    <source>
        <dbReference type="ARBA" id="ARBA00013053"/>
    </source>
</evidence>
<dbReference type="NCBIfam" id="TIGR01123">
    <property type="entry name" value="ilvE_II"/>
    <property type="match status" value="1"/>
</dbReference>
<accession>A0A8I0GDL0</accession>
<evidence type="ECO:0000256" key="9">
    <source>
        <dbReference type="ARBA" id="ARBA00022679"/>
    </source>
</evidence>
<evidence type="ECO:0000256" key="13">
    <source>
        <dbReference type="ARBA" id="ARBA00048798"/>
    </source>
</evidence>
<dbReference type="NCBIfam" id="NF009897">
    <property type="entry name" value="PRK13357.1"/>
    <property type="match status" value="1"/>
</dbReference>
<keyword evidence="11" id="KW-0100">Branched-chain amino acid biosynthesis</keyword>
<dbReference type="InterPro" id="IPR043132">
    <property type="entry name" value="BCAT-like_C"/>
</dbReference>
<feature type="modified residue" description="N6-(pyridoxal phosphate)lysine" evidence="15">
    <location>
        <position position="220"/>
    </location>
</feature>
<dbReference type="GO" id="GO:0009097">
    <property type="term" value="P:isoleucine biosynthetic process"/>
    <property type="evidence" value="ECO:0007669"/>
    <property type="project" value="UniProtKB-UniPathway"/>
</dbReference>
<comment type="catalytic activity">
    <reaction evidence="14">
        <text>L-leucine + 2-oxoglutarate = 4-methyl-2-oxopentanoate + L-glutamate</text>
        <dbReference type="Rhea" id="RHEA:18321"/>
        <dbReference type="ChEBI" id="CHEBI:16810"/>
        <dbReference type="ChEBI" id="CHEBI:17865"/>
        <dbReference type="ChEBI" id="CHEBI:29985"/>
        <dbReference type="ChEBI" id="CHEBI:57427"/>
        <dbReference type="EC" id="2.6.1.42"/>
    </reaction>
</comment>
<comment type="catalytic activity">
    <reaction evidence="12">
        <text>L-valine + 2-oxoglutarate = 3-methyl-2-oxobutanoate + L-glutamate</text>
        <dbReference type="Rhea" id="RHEA:24813"/>
        <dbReference type="ChEBI" id="CHEBI:11851"/>
        <dbReference type="ChEBI" id="CHEBI:16810"/>
        <dbReference type="ChEBI" id="CHEBI:29985"/>
        <dbReference type="ChEBI" id="CHEBI:57762"/>
        <dbReference type="EC" id="2.6.1.42"/>
    </reaction>
</comment>
<keyword evidence="8" id="KW-0028">Amino-acid biosynthesis</keyword>
<comment type="cofactor">
    <cofactor evidence="1">
        <name>pyridoxal 5'-phosphate</name>
        <dbReference type="ChEBI" id="CHEBI:597326"/>
    </cofactor>
</comment>
<dbReference type="PANTHER" id="PTHR11825:SF44">
    <property type="entry name" value="BRANCHED-CHAIN-AMINO-ACID AMINOTRANSFERASE"/>
    <property type="match status" value="1"/>
</dbReference>
<dbReference type="Gene3D" id="3.30.470.10">
    <property type="match status" value="1"/>
</dbReference>
<dbReference type="InterPro" id="IPR005786">
    <property type="entry name" value="B_amino_transII"/>
</dbReference>
<dbReference type="InterPro" id="IPR001544">
    <property type="entry name" value="Aminotrans_IV"/>
</dbReference>
<evidence type="ECO:0000256" key="14">
    <source>
        <dbReference type="ARBA" id="ARBA00049229"/>
    </source>
</evidence>
<evidence type="ECO:0000256" key="11">
    <source>
        <dbReference type="ARBA" id="ARBA00023304"/>
    </source>
</evidence>